<dbReference type="SUPFAM" id="SSF103473">
    <property type="entry name" value="MFS general substrate transporter"/>
    <property type="match status" value="1"/>
</dbReference>
<proteinExistence type="predicted"/>
<dbReference type="InterPro" id="IPR011701">
    <property type="entry name" value="MFS"/>
</dbReference>
<evidence type="ECO:0000256" key="5">
    <source>
        <dbReference type="ARBA" id="ARBA00022989"/>
    </source>
</evidence>
<dbReference type="PANTHER" id="PTHR23513:SF6">
    <property type="entry name" value="MAJOR FACILITATOR SUPERFAMILY ASSOCIATED DOMAIN-CONTAINING PROTEIN"/>
    <property type="match status" value="1"/>
</dbReference>
<dbReference type="InterPro" id="IPR022324">
    <property type="entry name" value="Bacilysin_exporter_BacE_put"/>
</dbReference>
<organism evidence="9 10">
    <name type="scientific">Paenibacillus montaniterrae</name>
    <dbReference type="NCBI Taxonomy" id="429341"/>
    <lineage>
        <taxon>Bacteria</taxon>
        <taxon>Bacillati</taxon>
        <taxon>Bacillota</taxon>
        <taxon>Bacilli</taxon>
        <taxon>Bacillales</taxon>
        <taxon>Paenibacillaceae</taxon>
        <taxon>Paenibacillus</taxon>
    </lineage>
</organism>
<evidence type="ECO:0000313" key="9">
    <source>
        <dbReference type="EMBL" id="GIP15901.1"/>
    </source>
</evidence>
<keyword evidence="6 7" id="KW-0472">Membrane</keyword>
<feature type="transmembrane region" description="Helical" evidence="7">
    <location>
        <begin position="249"/>
        <end position="272"/>
    </location>
</feature>
<evidence type="ECO:0000313" key="10">
    <source>
        <dbReference type="Proteomes" id="UP000683139"/>
    </source>
</evidence>
<dbReference type="GO" id="GO:0022857">
    <property type="term" value="F:transmembrane transporter activity"/>
    <property type="evidence" value="ECO:0007669"/>
    <property type="project" value="InterPro"/>
</dbReference>
<dbReference type="CDD" id="cd06173">
    <property type="entry name" value="MFS_MefA_like"/>
    <property type="match status" value="1"/>
</dbReference>
<feature type="transmembrane region" description="Helical" evidence="7">
    <location>
        <begin position="199"/>
        <end position="217"/>
    </location>
</feature>
<evidence type="ECO:0000256" key="1">
    <source>
        <dbReference type="ARBA" id="ARBA00004651"/>
    </source>
</evidence>
<feature type="domain" description="Major facilitator superfamily (MFS) profile" evidence="8">
    <location>
        <begin position="34"/>
        <end position="426"/>
    </location>
</feature>
<feature type="transmembrane region" description="Helical" evidence="7">
    <location>
        <begin position="35"/>
        <end position="60"/>
    </location>
</feature>
<dbReference type="PRINTS" id="PR01988">
    <property type="entry name" value="EXPORTERBACE"/>
</dbReference>
<dbReference type="AlphaFoldDB" id="A0A919YPH0"/>
<comment type="caution">
    <text evidence="9">The sequence shown here is derived from an EMBL/GenBank/DDBJ whole genome shotgun (WGS) entry which is preliminary data.</text>
</comment>
<feature type="transmembrane region" description="Helical" evidence="7">
    <location>
        <begin position="338"/>
        <end position="360"/>
    </location>
</feature>
<keyword evidence="3" id="KW-1003">Cell membrane</keyword>
<feature type="transmembrane region" description="Helical" evidence="7">
    <location>
        <begin position="173"/>
        <end position="193"/>
    </location>
</feature>
<keyword evidence="10" id="KW-1185">Reference proteome</keyword>
<gene>
    <name evidence="9" type="ORF">J40TS1_15430</name>
</gene>
<evidence type="ECO:0000256" key="6">
    <source>
        <dbReference type="ARBA" id="ARBA00023136"/>
    </source>
</evidence>
<dbReference type="Proteomes" id="UP000683139">
    <property type="component" value="Unassembled WGS sequence"/>
</dbReference>
<feature type="transmembrane region" description="Helical" evidence="7">
    <location>
        <begin position="72"/>
        <end position="92"/>
    </location>
</feature>
<feature type="transmembrane region" description="Helical" evidence="7">
    <location>
        <begin position="127"/>
        <end position="152"/>
    </location>
</feature>
<protein>
    <submittedName>
        <fullName evidence="9">MFS transporter</fullName>
    </submittedName>
</protein>
<name>A0A919YPH0_9BACL</name>
<dbReference type="GO" id="GO:0005886">
    <property type="term" value="C:plasma membrane"/>
    <property type="evidence" value="ECO:0007669"/>
    <property type="project" value="UniProtKB-SubCell"/>
</dbReference>
<dbReference type="Pfam" id="PF07690">
    <property type="entry name" value="MFS_1"/>
    <property type="match status" value="1"/>
</dbReference>
<reference evidence="9" key="1">
    <citation type="submission" date="2021-03" db="EMBL/GenBank/DDBJ databases">
        <title>Antimicrobial resistance genes in bacteria isolated from Japanese honey, and their potential for conferring macrolide and lincosamide resistance in the American foulbrood pathogen Paenibacillus larvae.</title>
        <authorList>
            <person name="Okamoto M."/>
            <person name="Kumagai M."/>
            <person name="Kanamori H."/>
            <person name="Takamatsu D."/>
        </authorList>
    </citation>
    <scope>NUCLEOTIDE SEQUENCE</scope>
    <source>
        <strain evidence="9">J40TS1</strain>
    </source>
</reference>
<dbReference type="EMBL" id="BOSE01000002">
    <property type="protein sequence ID" value="GIP15901.1"/>
    <property type="molecule type" value="Genomic_DNA"/>
</dbReference>
<feature type="transmembrane region" description="Helical" evidence="7">
    <location>
        <begin position="314"/>
        <end position="332"/>
    </location>
</feature>
<evidence type="ECO:0000256" key="7">
    <source>
        <dbReference type="SAM" id="Phobius"/>
    </source>
</evidence>
<keyword evidence="2" id="KW-0813">Transport</keyword>
<accession>A0A919YPH0</accession>
<sequence>MLESKTYSHNEAAALDSSLSLNAAHSQTLWRNRSFLFVFTSYSLSLLGNTFHSIALNLWVLQTSGSAKLMSAVLITHLVVSMLFSSVAGTIADRINRRLLMWSSDFIRFVLVAIIALLIYLENTSYTAILALTALVAFVGSFRAPAFQAALIEIVGKQQIAKAVAAINISDNLVRILGFAAGGAAVAFLGGAIAIAIDAAAFLISAILVILAGAFRYEAVKAAERSKTSFKEDLIEGFRFALQHKLAKASLIILPVVMLFFLSTFMLIQVMAVQVWRAGAVVFGLIEMCIPLGYVIGSLLIMGFDKRIVHKGRIIALSIILMGGSFVLISFIEQAFAALPFILLVGFLFSFSTTIIFIELRSQIAPELQGRISGLLSSATSVAPPLGLAIFSALSDLYGPAVIIAASGGMLLLTGLLLSRTISSSYSSADTSA</sequence>
<dbReference type="Gene3D" id="1.20.1250.20">
    <property type="entry name" value="MFS general substrate transporter like domains"/>
    <property type="match status" value="1"/>
</dbReference>
<evidence type="ECO:0000259" key="8">
    <source>
        <dbReference type="PROSITE" id="PS50850"/>
    </source>
</evidence>
<evidence type="ECO:0000256" key="2">
    <source>
        <dbReference type="ARBA" id="ARBA00022448"/>
    </source>
</evidence>
<dbReference type="PANTHER" id="PTHR23513">
    <property type="entry name" value="INTEGRAL MEMBRANE EFFLUX PROTEIN-RELATED"/>
    <property type="match status" value="1"/>
</dbReference>
<dbReference type="PROSITE" id="PS50850">
    <property type="entry name" value="MFS"/>
    <property type="match status" value="1"/>
</dbReference>
<keyword evidence="4 7" id="KW-0812">Transmembrane</keyword>
<keyword evidence="5 7" id="KW-1133">Transmembrane helix</keyword>
<feature type="transmembrane region" description="Helical" evidence="7">
    <location>
        <begin position="397"/>
        <end position="418"/>
    </location>
</feature>
<dbReference type="InterPro" id="IPR036259">
    <property type="entry name" value="MFS_trans_sf"/>
</dbReference>
<evidence type="ECO:0000256" key="3">
    <source>
        <dbReference type="ARBA" id="ARBA00022475"/>
    </source>
</evidence>
<feature type="transmembrane region" description="Helical" evidence="7">
    <location>
        <begin position="99"/>
        <end position="121"/>
    </location>
</feature>
<comment type="subcellular location">
    <subcellularLocation>
        <location evidence="1">Cell membrane</location>
        <topology evidence="1">Multi-pass membrane protein</topology>
    </subcellularLocation>
</comment>
<evidence type="ECO:0000256" key="4">
    <source>
        <dbReference type="ARBA" id="ARBA00022692"/>
    </source>
</evidence>
<dbReference type="RefSeq" id="WP_213514161.1">
    <property type="nucleotide sequence ID" value="NZ_BOSE01000002.1"/>
</dbReference>
<feature type="transmembrane region" description="Helical" evidence="7">
    <location>
        <begin position="278"/>
        <end position="302"/>
    </location>
</feature>
<dbReference type="InterPro" id="IPR020846">
    <property type="entry name" value="MFS_dom"/>
</dbReference>
<feature type="transmembrane region" description="Helical" evidence="7">
    <location>
        <begin position="372"/>
        <end position="391"/>
    </location>
</feature>